<name>A0A849C3M3_9NOCA</name>
<dbReference type="EMBL" id="JABELX010000003">
    <property type="protein sequence ID" value="NNH69569.1"/>
    <property type="molecule type" value="Genomic_DNA"/>
</dbReference>
<feature type="compositionally biased region" description="Low complexity" evidence="1">
    <location>
        <begin position="174"/>
        <end position="190"/>
    </location>
</feature>
<accession>A0A849C3M3</accession>
<gene>
    <name evidence="2" type="ORF">HLB23_06755</name>
</gene>
<evidence type="ECO:0000313" key="2">
    <source>
        <dbReference type="EMBL" id="NNH69569.1"/>
    </source>
</evidence>
<keyword evidence="3" id="KW-1185">Reference proteome</keyword>
<evidence type="ECO:0000256" key="1">
    <source>
        <dbReference type="SAM" id="MobiDB-lite"/>
    </source>
</evidence>
<dbReference type="Proteomes" id="UP000586827">
    <property type="component" value="Unassembled WGS sequence"/>
</dbReference>
<feature type="compositionally biased region" description="Low complexity" evidence="1">
    <location>
        <begin position="131"/>
        <end position="159"/>
    </location>
</feature>
<feature type="region of interest" description="Disordered" evidence="1">
    <location>
        <begin position="1"/>
        <end position="27"/>
    </location>
</feature>
<dbReference type="Pfam" id="PF19844">
    <property type="entry name" value="DUF6319"/>
    <property type="match status" value="1"/>
</dbReference>
<comment type="caution">
    <text evidence="2">The sequence shown here is derived from an EMBL/GenBank/DDBJ whole genome shotgun (WGS) entry which is preliminary data.</text>
</comment>
<organism evidence="2 3">
    <name type="scientific">Nocardia uniformis</name>
    <dbReference type="NCBI Taxonomy" id="53432"/>
    <lineage>
        <taxon>Bacteria</taxon>
        <taxon>Bacillati</taxon>
        <taxon>Actinomycetota</taxon>
        <taxon>Actinomycetes</taxon>
        <taxon>Mycobacteriales</taxon>
        <taxon>Nocardiaceae</taxon>
        <taxon>Nocardia</taxon>
    </lineage>
</organism>
<dbReference type="AlphaFoldDB" id="A0A849C3M3"/>
<sequence length="281" mass="28772">MSSRRTKPQPLSDSEIRQIASDIEAGRPPMVWFTSAAVGVPEGRSGKVLALGDPSEGDFLQVKPAGTKDVLSFGPTEVTLVKPPRPQKEAAAKPKSANAKPTTATRKDSTVTMSSPVTMPSAPPAAPKPEAPQASASTAPQASASTAPQGAASTAPQPSTNTAPANSAAEAGKPAKPASRPARNAAASAAKKSKPAEVTVTLSGTADGEWTLDVVNGKKRTIRGLSVPSSAVAQAAKILHPEVAEVVDSVLDAVRGAQRAKVEQLQAELENARRMLDDLTS</sequence>
<feature type="compositionally biased region" description="Pro residues" evidence="1">
    <location>
        <begin position="121"/>
        <end position="130"/>
    </location>
</feature>
<feature type="compositionally biased region" description="Low complexity" evidence="1">
    <location>
        <begin position="93"/>
        <end position="104"/>
    </location>
</feature>
<evidence type="ECO:0000313" key="3">
    <source>
        <dbReference type="Proteomes" id="UP000586827"/>
    </source>
</evidence>
<reference evidence="2 3" key="1">
    <citation type="submission" date="2020-05" db="EMBL/GenBank/DDBJ databases">
        <title>MicrobeNet Type strains.</title>
        <authorList>
            <person name="Nicholson A.C."/>
        </authorList>
    </citation>
    <scope>NUCLEOTIDE SEQUENCE [LARGE SCALE GENOMIC DNA]</scope>
    <source>
        <strain evidence="2 3">JCM 3224</strain>
    </source>
</reference>
<proteinExistence type="predicted"/>
<dbReference type="InterPro" id="IPR046282">
    <property type="entry name" value="DUF6319"/>
</dbReference>
<feature type="region of interest" description="Disordered" evidence="1">
    <location>
        <begin position="76"/>
        <end position="207"/>
    </location>
</feature>
<evidence type="ECO:0008006" key="4">
    <source>
        <dbReference type="Google" id="ProtNLM"/>
    </source>
</evidence>
<protein>
    <recommendedName>
        <fullName evidence="4">Cell wall anchor protein</fullName>
    </recommendedName>
</protein>